<evidence type="ECO:0000313" key="2">
    <source>
        <dbReference type="Proteomes" id="UP000183971"/>
    </source>
</evidence>
<organism evidence="1 2">
    <name type="scientific">Fusarium proliferatum (strain ET1)</name>
    <name type="common">Orchid endophyte fungus</name>
    <dbReference type="NCBI Taxonomy" id="1227346"/>
    <lineage>
        <taxon>Eukaryota</taxon>
        <taxon>Fungi</taxon>
        <taxon>Dikarya</taxon>
        <taxon>Ascomycota</taxon>
        <taxon>Pezizomycotina</taxon>
        <taxon>Sordariomycetes</taxon>
        <taxon>Hypocreomycetidae</taxon>
        <taxon>Hypocreales</taxon>
        <taxon>Nectriaceae</taxon>
        <taxon>Fusarium</taxon>
        <taxon>Fusarium fujikuroi species complex</taxon>
    </lineage>
</organism>
<dbReference type="GeneID" id="42054978"/>
<protein>
    <submittedName>
        <fullName evidence="1">Uncharacterized protein</fullName>
    </submittedName>
</protein>
<dbReference type="VEuPathDB" id="FungiDB:FPRO_10106"/>
<name>A0A1L7VQV2_FUSPR</name>
<keyword evidence="2" id="KW-1185">Reference proteome</keyword>
<proteinExistence type="predicted"/>
<accession>A0A1L7VQV2</accession>
<evidence type="ECO:0000313" key="1">
    <source>
        <dbReference type="EMBL" id="CZR42803.1"/>
    </source>
</evidence>
<gene>
    <name evidence="1" type="ORF">FPRO_10106</name>
</gene>
<comment type="caution">
    <text evidence="1">The sequence shown here is derived from an EMBL/GenBank/DDBJ whole genome shotgun (WGS) entry which is preliminary data.</text>
</comment>
<sequence>MSLIAAFTSIHGVKLWLNASLALEHMNWGIHTWNCPFKIAVLSIMAYGPLNLGSVKDGYGT</sequence>
<dbReference type="Proteomes" id="UP000183971">
    <property type="component" value="Unassembled WGS sequence"/>
</dbReference>
<dbReference type="EMBL" id="FJOF01000006">
    <property type="protein sequence ID" value="CZR42803.1"/>
    <property type="molecule type" value="Genomic_DNA"/>
</dbReference>
<dbReference type="AlphaFoldDB" id="A0A1L7VQV2"/>
<reference evidence="2" key="1">
    <citation type="journal article" date="2016" name="Genome Biol. Evol.">
        <title>Comparative 'omics' of the Fusarium fujikuroi species complex highlights differences in genetic potential and metabolite synthesis.</title>
        <authorList>
            <person name="Niehaus E.-M."/>
            <person name="Muensterkoetter M."/>
            <person name="Proctor R.H."/>
            <person name="Brown D.W."/>
            <person name="Sharon A."/>
            <person name="Idan Y."/>
            <person name="Oren-Young L."/>
            <person name="Sieber C.M."/>
            <person name="Novak O."/>
            <person name="Pencik A."/>
            <person name="Tarkowska D."/>
            <person name="Hromadova K."/>
            <person name="Freeman S."/>
            <person name="Maymon M."/>
            <person name="Elazar M."/>
            <person name="Youssef S.A."/>
            <person name="El-Shabrawy E.S.M."/>
            <person name="Shalaby A.B.A."/>
            <person name="Houterman P."/>
            <person name="Brock N.L."/>
            <person name="Burkhardt I."/>
            <person name="Tsavkelova E.A."/>
            <person name="Dickschat J.S."/>
            <person name="Galuszka P."/>
            <person name="Gueldener U."/>
            <person name="Tudzynski B."/>
        </authorList>
    </citation>
    <scope>NUCLEOTIDE SEQUENCE [LARGE SCALE GENOMIC DNA]</scope>
    <source>
        <strain evidence="2">ET1</strain>
    </source>
</reference>
<dbReference type="RefSeq" id="XP_031083394.1">
    <property type="nucleotide sequence ID" value="XM_031233570.1"/>
</dbReference>